<keyword evidence="2" id="KW-0560">Oxidoreductase</keyword>
<dbReference type="RefSeq" id="XP_006815316.1">
    <property type="nucleotide sequence ID" value="XM_006815253.1"/>
</dbReference>
<sequence length="229" mass="24720">MMRNVFRQALCSFKIQNQLRCVNFSRTSSTNQERKPHEGKVAIVTASTDGIGFSIARKLAQNGAHVVLSSRKQNNVDKAVEILKSENLDVSGLVCHVGKASDRENLIERTVKDQGGIDMLISNAGMNPVYGPILDTSETAWDKIFEINVKAGFMLTKAVAPHIEKRGGGSIVFVTSIAGYQALELIAAYSVSKTAILGLTKALAPQCAQMNIRVNAIAPGIIETKFSEG</sequence>
<dbReference type="GeneID" id="102809480"/>
<dbReference type="Gene3D" id="3.40.50.720">
    <property type="entry name" value="NAD(P)-binding Rossmann-like Domain"/>
    <property type="match status" value="1"/>
</dbReference>
<name>A0ABM0M5M5_SACKO</name>
<comment type="similarity">
    <text evidence="1 3">Belongs to the short-chain dehydrogenases/reductases (SDR) family.</text>
</comment>
<gene>
    <name evidence="5" type="primary">LOC102809480</name>
</gene>
<dbReference type="InterPro" id="IPR020904">
    <property type="entry name" value="Sc_DH/Rdtase_CS"/>
</dbReference>
<evidence type="ECO:0000256" key="1">
    <source>
        <dbReference type="ARBA" id="ARBA00006484"/>
    </source>
</evidence>
<dbReference type="PRINTS" id="PR00081">
    <property type="entry name" value="GDHRDH"/>
</dbReference>
<dbReference type="InterPro" id="IPR002347">
    <property type="entry name" value="SDR_fam"/>
</dbReference>
<dbReference type="SUPFAM" id="SSF51735">
    <property type="entry name" value="NAD(P)-binding Rossmann-fold domains"/>
    <property type="match status" value="1"/>
</dbReference>
<evidence type="ECO:0000256" key="3">
    <source>
        <dbReference type="RuleBase" id="RU000363"/>
    </source>
</evidence>
<dbReference type="PRINTS" id="PR00080">
    <property type="entry name" value="SDRFAMILY"/>
</dbReference>
<dbReference type="InterPro" id="IPR036291">
    <property type="entry name" value="NAD(P)-bd_dom_sf"/>
</dbReference>
<reference evidence="5" key="1">
    <citation type="submission" date="2025-08" db="UniProtKB">
        <authorList>
            <consortium name="RefSeq"/>
        </authorList>
    </citation>
    <scope>IDENTIFICATION</scope>
    <source>
        <tissue evidence="5">Testes</tissue>
    </source>
</reference>
<protein>
    <submittedName>
        <fullName evidence="5">Dehydrogenase/reductase SDR family member 4-like</fullName>
    </submittedName>
</protein>
<keyword evidence="4" id="KW-1185">Reference proteome</keyword>
<dbReference type="PANTHER" id="PTHR43943:SF2">
    <property type="entry name" value="DEHYDROGENASE_REDUCTASE 4"/>
    <property type="match status" value="1"/>
</dbReference>
<dbReference type="Proteomes" id="UP000694865">
    <property type="component" value="Unplaced"/>
</dbReference>
<evidence type="ECO:0000256" key="2">
    <source>
        <dbReference type="ARBA" id="ARBA00023002"/>
    </source>
</evidence>
<evidence type="ECO:0000313" key="5">
    <source>
        <dbReference type="RefSeq" id="XP_006815316.1"/>
    </source>
</evidence>
<dbReference type="Pfam" id="PF00106">
    <property type="entry name" value="adh_short"/>
    <property type="match status" value="1"/>
</dbReference>
<dbReference type="PROSITE" id="PS00061">
    <property type="entry name" value="ADH_SHORT"/>
    <property type="match status" value="1"/>
</dbReference>
<dbReference type="PANTHER" id="PTHR43943">
    <property type="entry name" value="DEHYDROGENASE/REDUCTASE (SDR FAMILY) MEMBER 4"/>
    <property type="match status" value="1"/>
</dbReference>
<accession>A0ABM0M5M5</accession>
<organism evidence="4 5">
    <name type="scientific">Saccoglossus kowalevskii</name>
    <name type="common">Acorn worm</name>
    <dbReference type="NCBI Taxonomy" id="10224"/>
    <lineage>
        <taxon>Eukaryota</taxon>
        <taxon>Metazoa</taxon>
        <taxon>Hemichordata</taxon>
        <taxon>Enteropneusta</taxon>
        <taxon>Harrimaniidae</taxon>
        <taxon>Saccoglossus</taxon>
    </lineage>
</organism>
<feature type="non-terminal residue" evidence="5">
    <location>
        <position position="229"/>
    </location>
</feature>
<proteinExistence type="inferred from homology"/>
<evidence type="ECO:0000313" key="4">
    <source>
        <dbReference type="Proteomes" id="UP000694865"/>
    </source>
</evidence>